<keyword evidence="1" id="KW-0472">Membrane</keyword>
<feature type="transmembrane region" description="Helical" evidence="1">
    <location>
        <begin position="188"/>
        <end position="208"/>
    </location>
</feature>
<feature type="transmembrane region" description="Helical" evidence="1">
    <location>
        <begin position="165"/>
        <end position="181"/>
    </location>
</feature>
<evidence type="ECO:0000313" key="2">
    <source>
        <dbReference type="EMBL" id="HHO73260.1"/>
    </source>
</evidence>
<feature type="transmembrane region" description="Helical" evidence="1">
    <location>
        <begin position="326"/>
        <end position="348"/>
    </location>
</feature>
<keyword evidence="1" id="KW-1133">Transmembrane helix</keyword>
<evidence type="ECO:0008006" key="3">
    <source>
        <dbReference type="Google" id="ProtNLM"/>
    </source>
</evidence>
<sequence>MSISLFEGLIIILTLYTFYSIARGRLKPYGRLFFPLLLYAIPTLSSTILYTPSHLGKGIERSLFLLVYPLGGKERLDYEFFKKFNLFLITVGVLLIPVVIYKFLKTGEPAPLWGGWFEVGLLYSFFSLSAFAMLLYTRKGYYFSLYLLLFLLFVGFVFFSMRRSAMLGLAITLIFLLYLLRGFVSKKVLVFVLLSLTLAGSLTFGILVEKDPRFATAWELITGKRTLDDQALNTISSLRWEIFKKGLEVLKKDIKEKNYLELLIGHGINSGYYLEPKSPVGGTYESVFLLSELIEKGALGLGGILWLWFVYYSFFFRFKIRQREDLLLLPSLSFLSVLLIGSVFTGFWDAMLPWILIMFRIVEKHGEGR</sequence>
<feature type="transmembrane region" description="Helical" evidence="1">
    <location>
        <begin position="141"/>
        <end position="159"/>
    </location>
</feature>
<feature type="transmembrane region" description="Helical" evidence="1">
    <location>
        <begin position="5"/>
        <end position="26"/>
    </location>
</feature>
<feature type="transmembrane region" description="Helical" evidence="1">
    <location>
        <begin position="297"/>
        <end position="314"/>
    </location>
</feature>
<name>A0A7C5SXG7_9AQUI</name>
<reference evidence="2" key="1">
    <citation type="journal article" date="2020" name="mSystems">
        <title>Genome- and Community-Level Interaction Insights into Carbon Utilization and Element Cycling Functions of Hydrothermarchaeota in Hydrothermal Sediment.</title>
        <authorList>
            <person name="Zhou Z."/>
            <person name="Liu Y."/>
            <person name="Xu W."/>
            <person name="Pan J."/>
            <person name="Luo Z.H."/>
            <person name="Li M."/>
        </authorList>
    </citation>
    <scope>NUCLEOTIDE SEQUENCE [LARGE SCALE GENOMIC DNA]</scope>
    <source>
        <strain evidence="2">SpSt-114</strain>
    </source>
</reference>
<proteinExistence type="predicted"/>
<evidence type="ECO:0000256" key="1">
    <source>
        <dbReference type="SAM" id="Phobius"/>
    </source>
</evidence>
<feature type="transmembrane region" description="Helical" evidence="1">
    <location>
        <begin position="32"/>
        <end position="51"/>
    </location>
</feature>
<protein>
    <recommendedName>
        <fullName evidence="3">O-antigen ligase domain-containing protein</fullName>
    </recommendedName>
</protein>
<organism evidence="2">
    <name type="scientific">Thermocrinis ruber</name>
    <dbReference type="NCBI Taxonomy" id="75906"/>
    <lineage>
        <taxon>Bacteria</taxon>
        <taxon>Pseudomonadati</taxon>
        <taxon>Aquificota</taxon>
        <taxon>Aquificia</taxon>
        <taxon>Aquificales</taxon>
        <taxon>Aquificaceae</taxon>
        <taxon>Thermocrinis</taxon>
    </lineage>
</organism>
<feature type="transmembrane region" description="Helical" evidence="1">
    <location>
        <begin position="84"/>
        <end position="104"/>
    </location>
</feature>
<feature type="transmembrane region" description="Helical" evidence="1">
    <location>
        <begin position="116"/>
        <end position="136"/>
    </location>
</feature>
<gene>
    <name evidence="2" type="ORF">ENN04_01300</name>
</gene>
<keyword evidence="1" id="KW-0812">Transmembrane</keyword>
<accession>A0A7C5SXG7</accession>
<dbReference type="AlphaFoldDB" id="A0A7C5SXG7"/>
<comment type="caution">
    <text evidence="2">The sequence shown here is derived from an EMBL/GenBank/DDBJ whole genome shotgun (WGS) entry which is preliminary data.</text>
</comment>
<dbReference type="EMBL" id="DSAC01000016">
    <property type="protein sequence ID" value="HHO73260.1"/>
    <property type="molecule type" value="Genomic_DNA"/>
</dbReference>